<name>A0A3Q0IKY5_DIACI</name>
<evidence type="ECO:0000259" key="11">
    <source>
        <dbReference type="Pfam" id="PF03372"/>
    </source>
</evidence>
<feature type="binding site" evidence="7">
    <location>
        <position position="221"/>
    </location>
    <ligand>
        <name>Mg(2+)</name>
        <dbReference type="ChEBI" id="CHEBI:18420"/>
        <label>1</label>
    </ligand>
</feature>
<dbReference type="GO" id="GO:0046872">
    <property type="term" value="F:metal ion binding"/>
    <property type="evidence" value="ECO:0007669"/>
    <property type="project" value="UniProtKB-KW"/>
</dbReference>
<feature type="binding site" evidence="7">
    <location>
        <position position="317"/>
    </location>
    <ligand>
        <name>Mg(2+)</name>
        <dbReference type="ChEBI" id="CHEBI:18420"/>
        <label>1</label>
    </ligand>
</feature>
<sequence length="327" mass="36971">MGPKKAAAKVVDKEEKSSKKRKSEVEDSDANTKKTKSGSVENKATGPMNEKLSLNKIDYSCNKKNKLGEEPNFKIASWNVAGLRACVKKEGLDYIKKEDADIFCLQETKCHETQLPPEVKMKFPEYKTYWLSSPKAGYAGVGLYTKVKPNKVTYGLGTKNEHYGRNCNSNIFVLLFPPLDVPNAGAGLKTLDKRLEWDKLFHEHLVKLDAEKPVILIGDLNVSHKPIDLANPTTNTRSAGFTIEERDSFSSLLDKGFTDSFRHLYPKRTGAYTYWSYMSKTARSRNTGWRLDYFVVSNRLMDNVCDNVIRNNIHGSDHCPIVLHLNI</sequence>
<feature type="binding site" evidence="7">
    <location>
        <position position="107"/>
    </location>
    <ligand>
        <name>Mg(2+)</name>
        <dbReference type="ChEBI" id="CHEBI:18420"/>
        <label>1</label>
    </ligand>
</feature>
<evidence type="ECO:0000256" key="7">
    <source>
        <dbReference type="PIRSR" id="PIRSR604808-2"/>
    </source>
</evidence>
<feature type="region of interest" description="Disordered" evidence="10">
    <location>
        <begin position="1"/>
        <end position="47"/>
    </location>
</feature>
<keyword evidence="5" id="KW-0378">Hydrolase</keyword>
<feature type="domain" description="Endonuclease/exonuclease/phosphatase" evidence="11">
    <location>
        <begin position="76"/>
        <end position="318"/>
    </location>
</feature>
<dbReference type="PROSITE" id="PS00726">
    <property type="entry name" value="AP_NUCLEASE_F1_1"/>
    <property type="match status" value="1"/>
</dbReference>
<dbReference type="Pfam" id="PF03372">
    <property type="entry name" value="Exo_endo_phos"/>
    <property type="match status" value="1"/>
</dbReference>
<dbReference type="GO" id="GO:0008311">
    <property type="term" value="F:double-stranded DNA 3'-5' DNA exonuclease activity"/>
    <property type="evidence" value="ECO:0007669"/>
    <property type="project" value="UniProtKB-EC"/>
</dbReference>
<feature type="binding site" evidence="7">
    <location>
        <position position="219"/>
    </location>
    <ligand>
        <name>Mg(2+)</name>
        <dbReference type="ChEBI" id="CHEBI:18420"/>
        <label>1</label>
    </ligand>
</feature>
<comment type="cofactor">
    <cofactor evidence="7 9">
        <name>Mg(2+)</name>
        <dbReference type="ChEBI" id="CHEBI:18420"/>
    </cofactor>
    <cofactor evidence="7 9">
        <name>Mn(2+)</name>
        <dbReference type="ChEBI" id="CHEBI:29035"/>
    </cofactor>
    <text evidence="7 9">Probably binds two magnesium or manganese ions per subunit.</text>
</comment>
<comment type="cofactor">
    <cofactor evidence="2">
        <name>Mn(2+)</name>
        <dbReference type="ChEBI" id="CHEBI:29035"/>
    </cofactor>
</comment>
<dbReference type="InterPro" id="IPR020847">
    <property type="entry name" value="AP_endonuclease_F1_BS"/>
</dbReference>
<dbReference type="EC" id="3.1.21.-" evidence="9"/>
<comment type="catalytic activity">
    <reaction evidence="1">
        <text>Exonucleolytic cleavage in the 3'- to 5'-direction to yield nucleoside 5'-phosphates.</text>
        <dbReference type="EC" id="3.1.11.2"/>
    </reaction>
</comment>
<keyword evidence="12" id="KW-1185">Reference proteome</keyword>
<feature type="site" description="Important for catalytic activity" evidence="8">
    <location>
        <position position="292"/>
    </location>
</feature>
<accession>A0A3Q0IKY5</accession>
<dbReference type="EC" id="3.1.11.2" evidence="9"/>
<comment type="similarity">
    <text evidence="3 9">Belongs to the DNA repair enzymes AP/ExoA family.</text>
</comment>
<dbReference type="InterPro" id="IPR004808">
    <property type="entry name" value="AP_endonuc_1"/>
</dbReference>
<dbReference type="RefSeq" id="XP_026676842.1">
    <property type="nucleotide sequence ID" value="XM_026821041.1"/>
</dbReference>
<keyword evidence="9" id="KW-0227">DNA damage</keyword>
<keyword evidence="9" id="KW-0234">DNA repair</keyword>
<evidence type="ECO:0000256" key="4">
    <source>
        <dbReference type="ARBA" id="ARBA00022723"/>
    </source>
</evidence>
<keyword evidence="4 7" id="KW-0479">Metal-binding</keyword>
<dbReference type="GO" id="GO:0006284">
    <property type="term" value="P:base-excision repair"/>
    <property type="evidence" value="ECO:0007669"/>
    <property type="project" value="TreeGrafter"/>
</dbReference>
<evidence type="ECO:0000256" key="5">
    <source>
        <dbReference type="ARBA" id="ARBA00022801"/>
    </source>
</evidence>
<dbReference type="PROSITE" id="PS00728">
    <property type="entry name" value="AP_NUCLEASE_F1_3"/>
    <property type="match status" value="1"/>
</dbReference>
<dbReference type="KEGG" id="dci:103505813"/>
<dbReference type="NCBIfam" id="TIGR00195">
    <property type="entry name" value="exoDNase_III"/>
    <property type="match status" value="1"/>
</dbReference>
<dbReference type="InterPro" id="IPR020848">
    <property type="entry name" value="AP_endonuclease_F1_CS"/>
</dbReference>
<evidence type="ECO:0000256" key="10">
    <source>
        <dbReference type="SAM" id="MobiDB-lite"/>
    </source>
</evidence>
<dbReference type="GO" id="GO:0003677">
    <property type="term" value="F:DNA binding"/>
    <property type="evidence" value="ECO:0007669"/>
    <property type="project" value="InterPro"/>
</dbReference>
<evidence type="ECO:0000256" key="9">
    <source>
        <dbReference type="RuleBase" id="RU362131"/>
    </source>
</evidence>
<dbReference type="Proteomes" id="UP000079169">
    <property type="component" value="Unplaced"/>
</dbReference>
<dbReference type="PaxDb" id="121845-A0A3Q0IKY5"/>
<keyword evidence="7" id="KW-0464">Manganese</keyword>
<gene>
    <name evidence="13" type="primary">LOC103505813</name>
</gene>
<proteinExistence type="inferred from homology"/>
<dbReference type="STRING" id="121845.A0A3Q0IKY5"/>
<dbReference type="GO" id="GO:0008081">
    <property type="term" value="F:phosphoric diester hydrolase activity"/>
    <property type="evidence" value="ECO:0007669"/>
    <property type="project" value="TreeGrafter"/>
</dbReference>
<evidence type="ECO:0000313" key="13">
    <source>
        <dbReference type="RefSeq" id="XP_026676842.1"/>
    </source>
</evidence>
<dbReference type="PANTHER" id="PTHR22748">
    <property type="entry name" value="AP ENDONUCLEASE"/>
    <property type="match status" value="1"/>
</dbReference>
<dbReference type="NCBIfam" id="TIGR00633">
    <property type="entry name" value="xth"/>
    <property type="match status" value="1"/>
</dbReference>
<evidence type="ECO:0000256" key="1">
    <source>
        <dbReference type="ARBA" id="ARBA00000493"/>
    </source>
</evidence>
<evidence type="ECO:0000313" key="12">
    <source>
        <dbReference type="Proteomes" id="UP000079169"/>
    </source>
</evidence>
<dbReference type="InterPro" id="IPR036691">
    <property type="entry name" value="Endo/exonu/phosph_ase_sf"/>
</dbReference>
<dbReference type="Gene3D" id="3.60.10.10">
    <property type="entry name" value="Endonuclease/exonuclease/phosphatase"/>
    <property type="match status" value="1"/>
</dbReference>
<feature type="site" description="Interaction with DNA substrate" evidence="8">
    <location>
        <position position="318"/>
    </location>
</feature>
<evidence type="ECO:0000256" key="6">
    <source>
        <dbReference type="ARBA" id="ARBA00022842"/>
    </source>
</evidence>
<dbReference type="GO" id="GO:0003906">
    <property type="term" value="F:DNA-(apurinic or apyrimidinic site) endonuclease activity"/>
    <property type="evidence" value="ECO:0007669"/>
    <property type="project" value="TreeGrafter"/>
</dbReference>
<dbReference type="PROSITE" id="PS51435">
    <property type="entry name" value="AP_NUCLEASE_F1_4"/>
    <property type="match status" value="1"/>
</dbReference>
<dbReference type="CDD" id="cd09087">
    <property type="entry name" value="Ape1-like_AP-endo"/>
    <property type="match status" value="1"/>
</dbReference>
<dbReference type="PANTHER" id="PTHR22748:SF6">
    <property type="entry name" value="DNA-(APURINIC OR APYRIMIDINIC SITE) ENDONUCLEASE"/>
    <property type="match status" value="1"/>
</dbReference>
<feature type="binding site" evidence="7">
    <location>
        <position position="79"/>
    </location>
    <ligand>
        <name>Mg(2+)</name>
        <dbReference type="ChEBI" id="CHEBI:18420"/>
        <label>1</label>
    </ligand>
</feature>
<dbReference type="GeneID" id="103505813"/>
<organism evidence="12 13">
    <name type="scientific">Diaphorina citri</name>
    <name type="common">Asian citrus psyllid</name>
    <dbReference type="NCBI Taxonomy" id="121845"/>
    <lineage>
        <taxon>Eukaryota</taxon>
        <taxon>Metazoa</taxon>
        <taxon>Ecdysozoa</taxon>
        <taxon>Arthropoda</taxon>
        <taxon>Hexapoda</taxon>
        <taxon>Insecta</taxon>
        <taxon>Pterygota</taxon>
        <taxon>Neoptera</taxon>
        <taxon>Paraneoptera</taxon>
        <taxon>Hemiptera</taxon>
        <taxon>Sternorrhyncha</taxon>
        <taxon>Psylloidea</taxon>
        <taxon>Psyllidae</taxon>
        <taxon>Diaphorininae</taxon>
        <taxon>Diaphorina</taxon>
    </lineage>
</organism>
<feature type="site" description="Transition state stabilizer" evidence="8">
    <location>
        <position position="221"/>
    </location>
</feature>
<keyword evidence="6 7" id="KW-0460">Magnesium</keyword>
<feature type="binding site" evidence="7">
    <location>
        <position position="318"/>
    </location>
    <ligand>
        <name>Mg(2+)</name>
        <dbReference type="ChEBI" id="CHEBI:18420"/>
        <label>1</label>
    </ligand>
</feature>
<dbReference type="AlphaFoldDB" id="A0A3Q0IKY5"/>
<dbReference type="PROSITE" id="PS00727">
    <property type="entry name" value="AP_NUCLEASE_F1_2"/>
    <property type="match status" value="1"/>
</dbReference>
<dbReference type="SUPFAM" id="SSF56219">
    <property type="entry name" value="DNase I-like"/>
    <property type="match status" value="1"/>
</dbReference>
<evidence type="ECO:0000256" key="8">
    <source>
        <dbReference type="PIRSR" id="PIRSR604808-3"/>
    </source>
</evidence>
<evidence type="ECO:0000256" key="2">
    <source>
        <dbReference type="ARBA" id="ARBA00001936"/>
    </source>
</evidence>
<protein>
    <recommendedName>
        <fullName evidence="9">DNA repair nuclease/redox regulator APEX1</fullName>
        <shortName evidence="9">APEN</shortName>
        <shortName evidence="9">REF-1</shortName>
        <ecNumber evidence="9">3.1.11.2</ecNumber>
        <ecNumber evidence="9">3.1.21.-</ecNumber>
    </recommendedName>
    <alternativeName>
        <fullName evidence="9">APEX nuclease</fullName>
    </alternativeName>
    <alternativeName>
        <fullName evidence="9">Apurinic-apyrimidinic endonuclease 1</fullName>
    </alternativeName>
    <alternativeName>
        <fullName evidence="9">Redox factor-1</fullName>
    </alternativeName>
    <component>
        <recommendedName>
            <fullName evidence="9">DNA repair nuclease/redox regulator APEX1, mitochondrial</fullName>
        </recommendedName>
    </component>
</protein>
<evidence type="ECO:0000256" key="3">
    <source>
        <dbReference type="ARBA" id="ARBA00007092"/>
    </source>
</evidence>
<reference evidence="13" key="1">
    <citation type="submission" date="2025-08" db="UniProtKB">
        <authorList>
            <consortium name="RefSeq"/>
        </authorList>
    </citation>
    <scope>IDENTIFICATION</scope>
</reference>
<dbReference type="InterPro" id="IPR005135">
    <property type="entry name" value="Endo/exonuclease/phosphatase"/>
</dbReference>
<dbReference type="GO" id="GO:0005634">
    <property type="term" value="C:nucleus"/>
    <property type="evidence" value="ECO:0007669"/>
    <property type="project" value="TreeGrafter"/>
</dbReference>